<comment type="caution">
    <text evidence="1">The sequence shown here is derived from an EMBL/GenBank/DDBJ whole genome shotgun (WGS) entry which is preliminary data.</text>
</comment>
<dbReference type="EMBL" id="JAAGOA010000004">
    <property type="protein sequence ID" value="NED99869.1"/>
    <property type="molecule type" value="Genomic_DNA"/>
</dbReference>
<evidence type="ECO:0008006" key="3">
    <source>
        <dbReference type="Google" id="ProtNLM"/>
    </source>
</evidence>
<evidence type="ECO:0000313" key="1">
    <source>
        <dbReference type="EMBL" id="NED99869.1"/>
    </source>
</evidence>
<accession>A0A6L9S7A9</accession>
<organism evidence="1 2">
    <name type="scientific">Phytoactinopolyspora halotolerans</name>
    <dbReference type="NCBI Taxonomy" id="1981512"/>
    <lineage>
        <taxon>Bacteria</taxon>
        <taxon>Bacillati</taxon>
        <taxon>Actinomycetota</taxon>
        <taxon>Actinomycetes</taxon>
        <taxon>Jiangellales</taxon>
        <taxon>Jiangellaceae</taxon>
        <taxon>Phytoactinopolyspora</taxon>
    </lineage>
</organism>
<proteinExistence type="predicted"/>
<reference evidence="1 2" key="1">
    <citation type="submission" date="2020-02" db="EMBL/GenBank/DDBJ databases">
        <authorList>
            <person name="Li X.-J."/>
            <person name="Han X.-M."/>
        </authorList>
    </citation>
    <scope>NUCLEOTIDE SEQUENCE [LARGE SCALE GENOMIC DNA]</scope>
    <source>
        <strain evidence="1 2">CCTCC AB 2017055</strain>
    </source>
</reference>
<protein>
    <recommendedName>
        <fullName evidence="3">GNAT family N-acetyltransferase</fullName>
    </recommendedName>
</protein>
<dbReference type="Proteomes" id="UP000475214">
    <property type="component" value="Unassembled WGS sequence"/>
</dbReference>
<sequence>MEQSDRTSMTLVRPANDSPERLLGFRDSASGASIGFYRPADRYDLWEAYVAGVRWAYQQHGAEAALKLPPVTLESMTPVFAVITDDDGMVIGGWYANGPLTAVSQAFAPSEFAADPISATLIAEWIDRALQEGAFEFKGVWANPVAPLKSALADLLARSFFHAMHLLGVRYAFCTAAMHAAPRWMSSGGRPLPGIPPTTYPDERYLTSFLHWDIKSAFRLSTSAQRRLFAADLCTAQWPSITLGVAA</sequence>
<evidence type="ECO:0000313" key="2">
    <source>
        <dbReference type="Proteomes" id="UP000475214"/>
    </source>
</evidence>
<gene>
    <name evidence="1" type="ORF">G1H10_06780</name>
</gene>
<name>A0A6L9S7A9_9ACTN</name>
<dbReference type="AlphaFoldDB" id="A0A6L9S7A9"/>
<keyword evidence="2" id="KW-1185">Reference proteome</keyword>
<dbReference type="RefSeq" id="WP_163734627.1">
    <property type="nucleotide sequence ID" value="NZ_JAAGOA010000004.1"/>
</dbReference>